<accession>A0A0F9JW67</accession>
<feature type="compositionally biased region" description="Low complexity" evidence="1">
    <location>
        <begin position="251"/>
        <end position="264"/>
    </location>
</feature>
<dbReference type="EMBL" id="LAZR01016746">
    <property type="protein sequence ID" value="KKM03173.1"/>
    <property type="molecule type" value="Genomic_DNA"/>
</dbReference>
<feature type="region of interest" description="Disordered" evidence="1">
    <location>
        <begin position="211"/>
        <end position="264"/>
    </location>
</feature>
<dbReference type="AlphaFoldDB" id="A0A0F9JW67"/>
<gene>
    <name evidence="2" type="ORF">LCGC14_1777120</name>
</gene>
<reference evidence="2" key="1">
    <citation type="journal article" date="2015" name="Nature">
        <title>Complex archaea that bridge the gap between prokaryotes and eukaryotes.</title>
        <authorList>
            <person name="Spang A."/>
            <person name="Saw J.H."/>
            <person name="Jorgensen S.L."/>
            <person name="Zaremba-Niedzwiedzka K."/>
            <person name="Martijn J."/>
            <person name="Lind A.E."/>
            <person name="van Eijk R."/>
            <person name="Schleper C."/>
            <person name="Guy L."/>
            <person name="Ettema T.J."/>
        </authorList>
    </citation>
    <scope>NUCLEOTIDE SEQUENCE</scope>
</reference>
<feature type="non-terminal residue" evidence="2">
    <location>
        <position position="1"/>
    </location>
</feature>
<protein>
    <submittedName>
        <fullName evidence="2">Uncharacterized protein</fullName>
    </submittedName>
</protein>
<sequence>AYRLVQLIQDERQKGVLSNILHSVQPFEGTGVLFQQMTNAALNAIEPFHSGGIQFGTRMGTSILGQLKKAGSAIGKFELDAMTPKQTWFRVEFDPKSLDQKRHYRAVPQLKPALPDDLTVRMTAARMALDPRMPMMSLLTVMETILQIDDPMAEMDRIFEDMAQRDPVLLPEIMAQAFDRLNEPEMAARMRETEFEAQLIEDLRLRQLTGNMGGGAGGTQGPEGDTIFPAPAAGGSISNTRTGTETPLPDGAQAAGAAGQRSTV</sequence>
<feature type="compositionally biased region" description="Polar residues" evidence="1">
    <location>
        <begin position="236"/>
        <end position="245"/>
    </location>
</feature>
<organism evidence="2">
    <name type="scientific">marine sediment metagenome</name>
    <dbReference type="NCBI Taxonomy" id="412755"/>
    <lineage>
        <taxon>unclassified sequences</taxon>
        <taxon>metagenomes</taxon>
        <taxon>ecological metagenomes</taxon>
    </lineage>
</organism>
<evidence type="ECO:0000256" key="1">
    <source>
        <dbReference type="SAM" id="MobiDB-lite"/>
    </source>
</evidence>
<comment type="caution">
    <text evidence="2">The sequence shown here is derived from an EMBL/GenBank/DDBJ whole genome shotgun (WGS) entry which is preliminary data.</text>
</comment>
<name>A0A0F9JW67_9ZZZZ</name>
<feature type="compositionally biased region" description="Gly residues" evidence="1">
    <location>
        <begin position="211"/>
        <end position="221"/>
    </location>
</feature>
<proteinExistence type="predicted"/>
<evidence type="ECO:0000313" key="2">
    <source>
        <dbReference type="EMBL" id="KKM03173.1"/>
    </source>
</evidence>